<comment type="similarity">
    <text evidence="1">Belongs to the LOB domain-containing protein family.</text>
</comment>
<dbReference type="InterPro" id="IPR004883">
    <property type="entry name" value="LOB"/>
</dbReference>
<accession>A0A4S8ILS5</accession>
<dbReference type="AlphaFoldDB" id="A0A4S8ILS5"/>
<evidence type="ECO:0000256" key="2">
    <source>
        <dbReference type="SAM" id="MobiDB-lite"/>
    </source>
</evidence>
<organism evidence="4 5">
    <name type="scientific">Musa balbisiana</name>
    <name type="common">Banana</name>
    <dbReference type="NCBI Taxonomy" id="52838"/>
    <lineage>
        <taxon>Eukaryota</taxon>
        <taxon>Viridiplantae</taxon>
        <taxon>Streptophyta</taxon>
        <taxon>Embryophyta</taxon>
        <taxon>Tracheophyta</taxon>
        <taxon>Spermatophyta</taxon>
        <taxon>Magnoliopsida</taxon>
        <taxon>Liliopsida</taxon>
        <taxon>Zingiberales</taxon>
        <taxon>Musaceae</taxon>
        <taxon>Musa</taxon>
    </lineage>
</organism>
<protein>
    <recommendedName>
        <fullName evidence="3">LOB domain-containing protein</fullName>
    </recommendedName>
</protein>
<evidence type="ECO:0000313" key="5">
    <source>
        <dbReference type="Proteomes" id="UP000317650"/>
    </source>
</evidence>
<dbReference type="PANTHER" id="PTHR31304:SF1">
    <property type="entry name" value="LOB DOMAIN-CONTAINING PROTEIN 39"/>
    <property type="match status" value="1"/>
</dbReference>
<name>A0A4S8ILS5_MUSBA</name>
<sequence length="219" mass="23662">MSCNGCRVLRKGCSRACVLRPCLRWIDTAEAQGHATAFVARFFGRAAFMSLLSAVPDSQRPALFQSLLFEACGRTINPVSGAVGLLCTGNWHLCQAAVNAVLNGHALAPLPSHPTAGSFPPTPVSDPKRRSAASPSSSSAFFPRDMDLWLFPTPAAGASEETPYMNSEGKMFKVHRFLKIGLVETYGLERIPCYIQHQNKYQDIQAAPVSLGGQIVIVK</sequence>
<comment type="caution">
    <text evidence="4">The sequence shown here is derived from an EMBL/GenBank/DDBJ whole genome shotgun (WGS) entry which is preliminary data.</text>
</comment>
<feature type="region of interest" description="Disordered" evidence="2">
    <location>
        <begin position="117"/>
        <end position="139"/>
    </location>
</feature>
<dbReference type="GO" id="GO:0010468">
    <property type="term" value="P:regulation of gene expression"/>
    <property type="evidence" value="ECO:0007669"/>
    <property type="project" value="TreeGrafter"/>
</dbReference>
<dbReference type="PROSITE" id="PS50891">
    <property type="entry name" value="LOB"/>
    <property type="match status" value="1"/>
</dbReference>
<keyword evidence="5" id="KW-1185">Reference proteome</keyword>
<dbReference type="PANTHER" id="PTHR31304">
    <property type="entry name" value="LOB DOMAIN-CONTAINING PROTEIN 38"/>
    <property type="match status" value="1"/>
</dbReference>
<proteinExistence type="inferred from homology"/>
<evidence type="ECO:0000259" key="3">
    <source>
        <dbReference type="PROSITE" id="PS50891"/>
    </source>
</evidence>
<dbReference type="EMBL" id="PYDT01000009">
    <property type="protein sequence ID" value="THU49361.1"/>
    <property type="molecule type" value="Genomic_DNA"/>
</dbReference>
<reference evidence="4 5" key="1">
    <citation type="journal article" date="2019" name="Nat. Plants">
        <title>Genome sequencing of Musa balbisiana reveals subgenome evolution and function divergence in polyploid bananas.</title>
        <authorList>
            <person name="Yao X."/>
        </authorList>
    </citation>
    <scope>NUCLEOTIDE SEQUENCE [LARGE SCALE GENOMIC DNA]</scope>
    <source>
        <strain evidence="5">cv. DH-PKW</strain>
        <tissue evidence="4">Leaves</tissue>
    </source>
</reference>
<dbReference type="Pfam" id="PF03195">
    <property type="entry name" value="LOB"/>
    <property type="match status" value="1"/>
</dbReference>
<dbReference type="Proteomes" id="UP000317650">
    <property type="component" value="Chromosome 6"/>
</dbReference>
<evidence type="ECO:0000256" key="1">
    <source>
        <dbReference type="ARBA" id="ARBA00005474"/>
    </source>
</evidence>
<gene>
    <name evidence="4" type="ORF">C4D60_Mb06t08770</name>
</gene>
<feature type="domain" description="LOB" evidence="3">
    <location>
        <begin position="1"/>
        <end position="107"/>
    </location>
</feature>
<evidence type="ECO:0000313" key="4">
    <source>
        <dbReference type="EMBL" id="THU49361.1"/>
    </source>
</evidence>